<feature type="domain" description="F-box associated beta-propeller type 3" evidence="1">
    <location>
        <begin position="20"/>
        <end position="280"/>
    </location>
</feature>
<dbReference type="AlphaFoldDB" id="A0A2G5ELY5"/>
<dbReference type="PANTHER" id="PTHR31111">
    <property type="entry name" value="BNAA05G37150D PROTEIN-RELATED"/>
    <property type="match status" value="1"/>
</dbReference>
<dbReference type="InterPro" id="IPR017451">
    <property type="entry name" value="F-box-assoc_interact_dom"/>
</dbReference>
<dbReference type="PANTHER" id="PTHR31111:SF136">
    <property type="entry name" value="F-BOX ASSOCIATED DOMAIN-CONTAINING PROTEIN"/>
    <property type="match status" value="1"/>
</dbReference>
<sequence>MKITKLKCIKIDLRFPPPYRHCMSFLYGSHNGFLLFKNIYCDTVLFIWNPITQEKMTLDTDSLRHSPCAFYFHPKSREHRVLLRYLNRAARVFEFIVVSLETKLSRVITTASFSHPPLLKKNPIILNGALHWPADGVLYKQVNEIQLACSNSIVVFSMDREEVQTISHPGYQCDPSANHSYIQIIDMEGKLCYCDFDLYQCTEISLWILEDYEKQVWVKRHVVNTDPMMNSSILERFGWRKLTVGNVEVVHMYGDELLINLFRRNLFLYNLQLGTFRRVGKKSKSSLVRPVAHINSLVSLRKIDGRHA</sequence>
<dbReference type="InterPro" id="IPR013187">
    <property type="entry name" value="F-box-assoc_dom_typ3"/>
</dbReference>
<name>A0A2G5ELY5_AQUCA</name>
<evidence type="ECO:0000259" key="1">
    <source>
        <dbReference type="Pfam" id="PF08268"/>
    </source>
</evidence>
<dbReference type="Pfam" id="PF08268">
    <property type="entry name" value="FBA_3"/>
    <property type="match status" value="1"/>
</dbReference>
<evidence type="ECO:0000313" key="3">
    <source>
        <dbReference type="Proteomes" id="UP000230069"/>
    </source>
</evidence>
<organism evidence="2 3">
    <name type="scientific">Aquilegia coerulea</name>
    <name type="common">Rocky mountain columbine</name>
    <dbReference type="NCBI Taxonomy" id="218851"/>
    <lineage>
        <taxon>Eukaryota</taxon>
        <taxon>Viridiplantae</taxon>
        <taxon>Streptophyta</taxon>
        <taxon>Embryophyta</taxon>
        <taxon>Tracheophyta</taxon>
        <taxon>Spermatophyta</taxon>
        <taxon>Magnoliopsida</taxon>
        <taxon>Ranunculales</taxon>
        <taxon>Ranunculaceae</taxon>
        <taxon>Thalictroideae</taxon>
        <taxon>Aquilegia</taxon>
    </lineage>
</organism>
<evidence type="ECO:0000313" key="2">
    <source>
        <dbReference type="EMBL" id="PIA56772.1"/>
    </source>
</evidence>
<protein>
    <recommendedName>
        <fullName evidence="1">F-box associated beta-propeller type 3 domain-containing protein</fullName>
    </recommendedName>
</protein>
<dbReference type="Proteomes" id="UP000230069">
    <property type="component" value="Unassembled WGS sequence"/>
</dbReference>
<reference evidence="2 3" key="1">
    <citation type="submission" date="2017-09" db="EMBL/GenBank/DDBJ databases">
        <title>WGS assembly of Aquilegia coerulea Goldsmith.</title>
        <authorList>
            <person name="Hodges S."/>
            <person name="Kramer E."/>
            <person name="Nordborg M."/>
            <person name="Tomkins J."/>
            <person name="Borevitz J."/>
            <person name="Derieg N."/>
            <person name="Yan J."/>
            <person name="Mihaltcheva S."/>
            <person name="Hayes R.D."/>
            <person name="Rokhsar D."/>
        </authorList>
    </citation>
    <scope>NUCLEOTIDE SEQUENCE [LARGE SCALE GENOMIC DNA]</scope>
    <source>
        <strain evidence="3">cv. Goldsmith</strain>
    </source>
</reference>
<dbReference type="InParanoid" id="A0A2G5ELY5"/>
<dbReference type="NCBIfam" id="TIGR01640">
    <property type="entry name" value="F_box_assoc_1"/>
    <property type="match status" value="1"/>
</dbReference>
<keyword evidence="3" id="KW-1185">Reference proteome</keyword>
<gene>
    <name evidence="2" type="ORF">AQUCO_00700845v1</name>
</gene>
<dbReference type="OrthoDB" id="687122at2759"/>
<dbReference type="EMBL" id="KZ305024">
    <property type="protein sequence ID" value="PIA56772.1"/>
    <property type="molecule type" value="Genomic_DNA"/>
</dbReference>
<proteinExistence type="predicted"/>
<accession>A0A2G5ELY5</accession>